<keyword evidence="3" id="KW-0378">Hydrolase</keyword>
<accession>A0A0F0LGT6</accession>
<dbReference type="GO" id="GO:0102998">
    <property type="term" value="F:4-sulfomuconolactone hydrolase activity"/>
    <property type="evidence" value="ECO:0007669"/>
    <property type="project" value="UniProtKB-EC"/>
</dbReference>
<dbReference type="Pfam" id="PF04909">
    <property type="entry name" value="Amidohydro_2"/>
    <property type="match status" value="1"/>
</dbReference>
<proteinExistence type="inferred from homology"/>
<evidence type="ECO:0000313" key="3">
    <source>
        <dbReference type="EMBL" id="KJL30746.1"/>
    </source>
</evidence>
<dbReference type="EMBL" id="JYIX01000040">
    <property type="protein sequence ID" value="KJL30746.1"/>
    <property type="molecule type" value="Genomic_DNA"/>
</dbReference>
<dbReference type="EC" id="3.1.1.92" evidence="3"/>
<dbReference type="PANTHER" id="PTHR43569">
    <property type="entry name" value="AMIDOHYDROLASE"/>
    <property type="match status" value="1"/>
</dbReference>
<dbReference type="InterPro" id="IPR006680">
    <property type="entry name" value="Amidohydro-rel"/>
</dbReference>
<reference evidence="3 4" key="1">
    <citation type="submission" date="2015-02" db="EMBL/GenBank/DDBJ databases">
        <title>Draft genome sequences of ten Microbacterium spp. with emphasis on heavy metal contaminated environments.</title>
        <authorList>
            <person name="Corretto E."/>
        </authorList>
    </citation>
    <scope>NUCLEOTIDE SEQUENCE [LARGE SCALE GENOMIC DNA]</scope>
    <source>
        <strain evidence="3 4">ARN176</strain>
    </source>
</reference>
<dbReference type="AlphaFoldDB" id="A0A0F0LGT6"/>
<comment type="similarity">
    <text evidence="1">Belongs to the metallo-dependent hydrolases superfamily.</text>
</comment>
<dbReference type="InterPro" id="IPR032466">
    <property type="entry name" value="Metal_Hydrolase"/>
</dbReference>
<dbReference type="InterPro" id="IPR052350">
    <property type="entry name" value="Metallo-dep_Lactonases"/>
</dbReference>
<keyword evidence="4" id="KW-1185">Reference proteome</keyword>
<dbReference type="Gene3D" id="3.20.20.140">
    <property type="entry name" value="Metal-dependent hydrolases"/>
    <property type="match status" value="1"/>
</dbReference>
<dbReference type="STRING" id="582680.RS86_03688"/>
<organism evidence="3 4">
    <name type="scientific">Microbacterium azadirachtae</name>
    <dbReference type="NCBI Taxonomy" id="582680"/>
    <lineage>
        <taxon>Bacteria</taxon>
        <taxon>Bacillati</taxon>
        <taxon>Actinomycetota</taxon>
        <taxon>Actinomycetes</taxon>
        <taxon>Micrococcales</taxon>
        <taxon>Microbacteriaceae</taxon>
        <taxon>Microbacterium</taxon>
    </lineage>
</organism>
<protein>
    <submittedName>
        <fullName evidence="3">4-sulfomuconolactone hydrolase</fullName>
        <ecNumber evidence="3">3.1.1.92</ecNumber>
    </submittedName>
</protein>
<dbReference type="Proteomes" id="UP000033740">
    <property type="component" value="Unassembled WGS sequence"/>
</dbReference>
<feature type="domain" description="Amidohydrolase-related" evidence="2">
    <location>
        <begin position="5"/>
        <end position="287"/>
    </location>
</feature>
<dbReference type="PATRIC" id="fig|582680.6.peg.3774"/>
<dbReference type="SUPFAM" id="SSF51556">
    <property type="entry name" value="Metallo-dependent hydrolases"/>
    <property type="match status" value="1"/>
</dbReference>
<name>A0A0F0LGT6_9MICO</name>
<evidence type="ECO:0000313" key="4">
    <source>
        <dbReference type="Proteomes" id="UP000033740"/>
    </source>
</evidence>
<evidence type="ECO:0000256" key="1">
    <source>
        <dbReference type="ARBA" id="ARBA00038310"/>
    </source>
</evidence>
<gene>
    <name evidence="3" type="ORF">RS86_03688</name>
</gene>
<sequence>MRLLDSHLHLWDPSRLDYEWLAGPLAQRFAAEELEQAGVDGAERAAAIFVQAECVESQFLDEVRWVSETAARTGVIGIVAGARLDRGERTIAHLDAIADLEGVVGVRHNLQDEPGGTARSAAFRAGAAVLAARGLRFDACVRAHQLSDVSDLAAAVPALPIVLDHLGKPAIGTAADPLRPGTAWLSDLRDLAAHPQVSVKLSGLPAEAGGFWSPAQVIPFLDAAAEAFGSERLLWGGDWPVSAVAGDPQEYRPESRGLWARTVTEWAVERDLDVDAILWDNAARFYGVA</sequence>
<dbReference type="PANTHER" id="PTHR43569:SF2">
    <property type="entry name" value="AMIDOHYDROLASE-RELATED DOMAIN-CONTAINING PROTEIN"/>
    <property type="match status" value="1"/>
</dbReference>
<evidence type="ECO:0000259" key="2">
    <source>
        <dbReference type="Pfam" id="PF04909"/>
    </source>
</evidence>
<dbReference type="RefSeq" id="WP_045273736.1">
    <property type="nucleotide sequence ID" value="NZ_JYIX01000040.1"/>
</dbReference>
<comment type="caution">
    <text evidence="3">The sequence shown here is derived from an EMBL/GenBank/DDBJ whole genome shotgun (WGS) entry which is preliminary data.</text>
</comment>